<protein>
    <submittedName>
        <fullName evidence="1">Uncharacterized protein</fullName>
    </submittedName>
</protein>
<reference evidence="1" key="2">
    <citation type="journal article" date="2015" name="Fish Shellfish Immunol.">
        <title>Early steps in the European eel (Anguilla anguilla)-Vibrio vulnificus interaction in the gills: Role of the RtxA13 toxin.</title>
        <authorList>
            <person name="Callol A."/>
            <person name="Pajuelo D."/>
            <person name="Ebbesson L."/>
            <person name="Teles M."/>
            <person name="MacKenzie S."/>
            <person name="Amaro C."/>
        </authorList>
    </citation>
    <scope>NUCLEOTIDE SEQUENCE</scope>
</reference>
<organism evidence="1">
    <name type="scientific">Anguilla anguilla</name>
    <name type="common">European freshwater eel</name>
    <name type="synonym">Muraena anguilla</name>
    <dbReference type="NCBI Taxonomy" id="7936"/>
    <lineage>
        <taxon>Eukaryota</taxon>
        <taxon>Metazoa</taxon>
        <taxon>Chordata</taxon>
        <taxon>Craniata</taxon>
        <taxon>Vertebrata</taxon>
        <taxon>Euteleostomi</taxon>
        <taxon>Actinopterygii</taxon>
        <taxon>Neopterygii</taxon>
        <taxon>Teleostei</taxon>
        <taxon>Anguilliformes</taxon>
        <taxon>Anguillidae</taxon>
        <taxon>Anguilla</taxon>
    </lineage>
</organism>
<sequence length="21" mass="2428">MCILSQAEFNARYRCHPGSFP</sequence>
<reference evidence="1" key="1">
    <citation type="submission" date="2014-11" db="EMBL/GenBank/DDBJ databases">
        <authorList>
            <person name="Amaro Gonzalez C."/>
        </authorList>
    </citation>
    <scope>NUCLEOTIDE SEQUENCE</scope>
</reference>
<accession>A0A0E9SM47</accession>
<dbReference type="AlphaFoldDB" id="A0A0E9SM47"/>
<evidence type="ECO:0000313" key="1">
    <source>
        <dbReference type="EMBL" id="JAH42292.1"/>
    </source>
</evidence>
<name>A0A0E9SM47_ANGAN</name>
<proteinExistence type="predicted"/>
<dbReference type="EMBL" id="GBXM01066285">
    <property type="protein sequence ID" value="JAH42292.1"/>
    <property type="molecule type" value="Transcribed_RNA"/>
</dbReference>
<dbReference type="EMBL" id="GBXM01084696">
    <property type="protein sequence ID" value="JAH23881.1"/>
    <property type="molecule type" value="Transcribed_RNA"/>
</dbReference>